<organism evidence="2 3">
    <name type="scientific">Knipowitschia caucasica</name>
    <name type="common">Caucasian dwarf goby</name>
    <name type="synonym">Pomatoschistus caucasicus</name>
    <dbReference type="NCBI Taxonomy" id="637954"/>
    <lineage>
        <taxon>Eukaryota</taxon>
        <taxon>Metazoa</taxon>
        <taxon>Chordata</taxon>
        <taxon>Craniata</taxon>
        <taxon>Vertebrata</taxon>
        <taxon>Euteleostomi</taxon>
        <taxon>Actinopterygii</taxon>
        <taxon>Neopterygii</taxon>
        <taxon>Teleostei</taxon>
        <taxon>Neoteleostei</taxon>
        <taxon>Acanthomorphata</taxon>
        <taxon>Gobiaria</taxon>
        <taxon>Gobiiformes</taxon>
        <taxon>Gobioidei</taxon>
        <taxon>Gobiidae</taxon>
        <taxon>Gobiinae</taxon>
        <taxon>Knipowitschia</taxon>
    </lineage>
</organism>
<reference evidence="2 3" key="1">
    <citation type="submission" date="2024-04" db="EMBL/GenBank/DDBJ databases">
        <authorList>
            <person name="Waldvogel A.-M."/>
            <person name="Schoenle A."/>
        </authorList>
    </citation>
    <scope>NUCLEOTIDE SEQUENCE [LARGE SCALE GENOMIC DNA]</scope>
</reference>
<protein>
    <submittedName>
        <fullName evidence="2">Uncharacterized protein</fullName>
    </submittedName>
</protein>
<accession>A0AAV2KIF3</accession>
<keyword evidence="3" id="KW-1185">Reference proteome</keyword>
<dbReference type="Proteomes" id="UP001497482">
    <property type="component" value="Chromosome 19"/>
</dbReference>
<feature type="region of interest" description="Disordered" evidence="1">
    <location>
        <begin position="60"/>
        <end position="79"/>
    </location>
</feature>
<evidence type="ECO:0000313" key="3">
    <source>
        <dbReference type="Proteomes" id="UP001497482"/>
    </source>
</evidence>
<dbReference type="AlphaFoldDB" id="A0AAV2KIF3"/>
<gene>
    <name evidence="2" type="ORF">KC01_LOCUS19377</name>
</gene>
<sequence length="131" mass="14727">MEDPDTWGKTVREKQLGNTLFEKNTFTGANTYSRTKLCRVRPESSIGRKIRLEDLQECSDTDTTMMRPKPANGGPSSSVTELLETIGRTVEETWNVLHQRDVGDIEANMKSGQTFEEANNPPTYAGSRDWA</sequence>
<name>A0AAV2KIF3_KNICA</name>
<dbReference type="EMBL" id="OZ035841">
    <property type="protein sequence ID" value="CAL1589760.1"/>
    <property type="molecule type" value="Genomic_DNA"/>
</dbReference>
<feature type="compositionally biased region" description="Polar residues" evidence="1">
    <location>
        <begin position="110"/>
        <end position="122"/>
    </location>
</feature>
<evidence type="ECO:0000313" key="2">
    <source>
        <dbReference type="EMBL" id="CAL1589760.1"/>
    </source>
</evidence>
<proteinExistence type="predicted"/>
<evidence type="ECO:0000256" key="1">
    <source>
        <dbReference type="SAM" id="MobiDB-lite"/>
    </source>
</evidence>
<feature type="region of interest" description="Disordered" evidence="1">
    <location>
        <begin position="110"/>
        <end position="131"/>
    </location>
</feature>